<dbReference type="eggNOG" id="COG4102">
    <property type="taxonomic scope" value="Bacteria"/>
</dbReference>
<dbReference type="PROSITE" id="PS51318">
    <property type="entry name" value="TAT"/>
    <property type="match status" value="1"/>
</dbReference>
<evidence type="ECO:0000313" key="2">
    <source>
        <dbReference type="Proteomes" id="UP000010798"/>
    </source>
</evidence>
<dbReference type="EMBL" id="CP003364">
    <property type="protein sequence ID" value="AGA28194.1"/>
    <property type="molecule type" value="Genomic_DNA"/>
</dbReference>
<evidence type="ECO:0000313" key="1">
    <source>
        <dbReference type="EMBL" id="AGA28194.1"/>
    </source>
</evidence>
<dbReference type="InterPro" id="IPR017850">
    <property type="entry name" value="Alkaline_phosphatase_core_sf"/>
</dbReference>
<dbReference type="RefSeq" id="WP_015247326.1">
    <property type="nucleotide sequence ID" value="NC_019892.1"/>
</dbReference>
<keyword evidence="2" id="KW-1185">Reference proteome</keyword>
<dbReference type="PANTHER" id="PTHR43737">
    <property type="entry name" value="BLL7424 PROTEIN"/>
    <property type="match status" value="1"/>
</dbReference>
<sequence>MNRPRPTYQVPPLTRRQVLRLAALGALGASSSGWIETLAANTAADPNRRKSCILLWMTGGPSQTDTFDPKPGHANSGPFKPIETTVPGMLLGPHLPQLARQAKDLALVRSMSSKEGDHGRATYYLRTGYLPQGPVRHPTLGSLVANEFEDKSAELPGFVSISPFRAFNPAAFGAGFLGPKCAPLIVGERPVGGGGGGDASTQPSLRVEDLDAPHDINRARADDRLQLMHTLGSDFLASRPGLAALSHQDAYQRAVKMMRSSAAKAFELDEEPAALQDAYGRNPFGQGCLLARRLVERGVPFVEVTLSSVDGSMAFGWDTHQQNFDAVEKLSGVLDAGWATLMTDLRSRGLLDSTLIVWMGEFGRTPKINENAGRDHFPNAWSTVLAGGGIRGGQVIGDTGADGEEAKDRPVMVPDLLATVVRSLGIDPMKQNVVDTGRPIRLVDPKANPIKELLG</sequence>
<organism evidence="1 2">
    <name type="scientific">Singulisphaera acidiphila (strain ATCC BAA-1392 / DSM 18658 / VKM B-2454 / MOB10)</name>
    <dbReference type="NCBI Taxonomy" id="886293"/>
    <lineage>
        <taxon>Bacteria</taxon>
        <taxon>Pseudomonadati</taxon>
        <taxon>Planctomycetota</taxon>
        <taxon>Planctomycetia</taxon>
        <taxon>Isosphaerales</taxon>
        <taxon>Isosphaeraceae</taxon>
        <taxon>Singulisphaera</taxon>
    </lineage>
</organism>
<dbReference type="AlphaFoldDB" id="L0DFP3"/>
<gene>
    <name evidence="1" type="ordered locus">Sinac_3968</name>
</gene>
<evidence type="ECO:0008006" key="3">
    <source>
        <dbReference type="Google" id="ProtNLM"/>
    </source>
</evidence>
<dbReference type="HOGENOM" id="CLU_035908_0_0_0"/>
<reference evidence="1 2" key="1">
    <citation type="submission" date="2012-02" db="EMBL/GenBank/DDBJ databases">
        <title>Complete sequence of chromosome of Singulisphaera acidiphila DSM 18658.</title>
        <authorList>
            <consortium name="US DOE Joint Genome Institute (JGI-PGF)"/>
            <person name="Lucas S."/>
            <person name="Copeland A."/>
            <person name="Lapidus A."/>
            <person name="Glavina del Rio T."/>
            <person name="Dalin E."/>
            <person name="Tice H."/>
            <person name="Bruce D."/>
            <person name="Goodwin L."/>
            <person name="Pitluck S."/>
            <person name="Peters L."/>
            <person name="Ovchinnikova G."/>
            <person name="Chertkov O."/>
            <person name="Kyrpides N."/>
            <person name="Mavromatis K."/>
            <person name="Ivanova N."/>
            <person name="Brettin T."/>
            <person name="Detter J.C."/>
            <person name="Han C."/>
            <person name="Larimer F."/>
            <person name="Land M."/>
            <person name="Hauser L."/>
            <person name="Markowitz V."/>
            <person name="Cheng J.-F."/>
            <person name="Hugenholtz P."/>
            <person name="Woyke T."/>
            <person name="Wu D."/>
            <person name="Tindall B."/>
            <person name="Pomrenke H."/>
            <person name="Brambilla E."/>
            <person name="Klenk H.-P."/>
            <person name="Eisen J.A."/>
        </authorList>
    </citation>
    <scope>NUCLEOTIDE SEQUENCE [LARGE SCALE GENOMIC DNA]</scope>
    <source>
        <strain evidence="2">ATCC BAA-1392 / DSM 18658 / VKM B-2454 / MOB10</strain>
    </source>
</reference>
<dbReference type="OrthoDB" id="127333at2"/>
<proteinExistence type="predicted"/>
<dbReference type="Proteomes" id="UP000010798">
    <property type="component" value="Chromosome"/>
</dbReference>
<dbReference type="SUPFAM" id="SSF53649">
    <property type="entry name" value="Alkaline phosphatase-like"/>
    <property type="match status" value="1"/>
</dbReference>
<accession>L0DFP3</accession>
<name>L0DFP3_SINAD</name>
<dbReference type="Pfam" id="PF07394">
    <property type="entry name" value="DUF1501"/>
    <property type="match status" value="1"/>
</dbReference>
<dbReference type="InterPro" id="IPR010869">
    <property type="entry name" value="DUF1501"/>
</dbReference>
<dbReference type="KEGG" id="saci:Sinac_3968"/>
<dbReference type="STRING" id="886293.Sinac_3968"/>
<protein>
    <recommendedName>
        <fullName evidence="3">DUF1501 domain-containing protein</fullName>
    </recommendedName>
</protein>
<dbReference type="InterPro" id="IPR006311">
    <property type="entry name" value="TAT_signal"/>
</dbReference>
<dbReference type="PANTHER" id="PTHR43737:SF1">
    <property type="entry name" value="DUF1501 DOMAIN-CONTAINING PROTEIN"/>
    <property type="match status" value="1"/>
</dbReference>